<dbReference type="Gene3D" id="3.40.395.10">
    <property type="entry name" value="Adenoviral Proteinase, Chain A"/>
    <property type="match status" value="1"/>
</dbReference>
<organism evidence="6 7">
    <name type="scientific">Setaria italica</name>
    <name type="common">Foxtail millet</name>
    <name type="synonym">Panicum italicum</name>
    <dbReference type="NCBI Taxonomy" id="4555"/>
    <lineage>
        <taxon>Eukaryota</taxon>
        <taxon>Viridiplantae</taxon>
        <taxon>Streptophyta</taxon>
        <taxon>Embryophyta</taxon>
        <taxon>Tracheophyta</taxon>
        <taxon>Spermatophyta</taxon>
        <taxon>Magnoliopsida</taxon>
        <taxon>Liliopsida</taxon>
        <taxon>Poales</taxon>
        <taxon>Poaceae</taxon>
        <taxon>PACMAD clade</taxon>
        <taxon>Panicoideae</taxon>
        <taxon>Panicodae</taxon>
        <taxon>Paniceae</taxon>
        <taxon>Cenchrinae</taxon>
        <taxon>Setaria</taxon>
    </lineage>
</organism>
<evidence type="ECO:0000313" key="7">
    <source>
        <dbReference type="Proteomes" id="UP000004995"/>
    </source>
</evidence>
<protein>
    <recommendedName>
        <fullName evidence="5">Ubiquitin-like protease family profile domain-containing protein</fullName>
    </recommendedName>
</protein>
<evidence type="ECO:0000259" key="5">
    <source>
        <dbReference type="Pfam" id="PF02902"/>
    </source>
</evidence>
<accession>K3Y205</accession>
<evidence type="ECO:0000256" key="4">
    <source>
        <dbReference type="ARBA" id="ARBA00022807"/>
    </source>
</evidence>
<dbReference type="InterPro" id="IPR038765">
    <property type="entry name" value="Papain-like_cys_pep_sf"/>
</dbReference>
<dbReference type="InParanoid" id="K3Y205"/>
<dbReference type="GO" id="GO:0006508">
    <property type="term" value="P:proteolysis"/>
    <property type="evidence" value="ECO:0007669"/>
    <property type="project" value="UniProtKB-KW"/>
</dbReference>
<keyword evidence="3" id="KW-0378">Hydrolase</keyword>
<dbReference type="Proteomes" id="UP000004995">
    <property type="component" value="Unassembled WGS sequence"/>
</dbReference>
<dbReference type="EMBL" id="AGNK02002633">
    <property type="status" value="NOT_ANNOTATED_CDS"/>
    <property type="molecule type" value="Genomic_DNA"/>
</dbReference>
<reference evidence="7" key="1">
    <citation type="journal article" date="2012" name="Nat. Biotechnol.">
        <title>Reference genome sequence of the model plant Setaria.</title>
        <authorList>
            <person name="Bennetzen J.L."/>
            <person name="Schmutz J."/>
            <person name="Wang H."/>
            <person name="Percifield R."/>
            <person name="Hawkins J."/>
            <person name="Pontaroli A.C."/>
            <person name="Estep M."/>
            <person name="Feng L."/>
            <person name="Vaughn J.N."/>
            <person name="Grimwood J."/>
            <person name="Jenkins J."/>
            <person name="Barry K."/>
            <person name="Lindquist E."/>
            <person name="Hellsten U."/>
            <person name="Deshpande S."/>
            <person name="Wang X."/>
            <person name="Wu X."/>
            <person name="Mitros T."/>
            <person name="Triplett J."/>
            <person name="Yang X."/>
            <person name="Ye C.Y."/>
            <person name="Mauro-Herrera M."/>
            <person name="Wang L."/>
            <person name="Li P."/>
            <person name="Sharma M."/>
            <person name="Sharma R."/>
            <person name="Ronald P.C."/>
            <person name="Panaud O."/>
            <person name="Kellogg E.A."/>
            <person name="Brutnell T.P."/>
            <person name="Doust A.N."/>
            <person name="Tuskan G.A."/>
            <person name="Rokhsar D."/>
            <person name="Devos K.M."/>
        </authorList>
    </citation>
    <scope>NUCLEOTIDE SEQUENCE [LARGE SCALE GENOMIC DNA]</scope>
    <source>
        <strain evidence="7">cv. Yugu1</strain>
    </source>
</reference>
<dbReference type="InterPro" id="IPR003653">
    <property type="entry name" value="Peptidase_C48_C"/>
</dbReference>
<dbReference type="PANTHER" id="PTHR12606:SF155">
    <property type="entry name" value="OS04G0316900 PROTEIN"/>
    <property type="match status" value="1"/>
</dbReference>
<evidence type="ECO:0000256" key="1">
    <source>
        <dbReference type="ARBA" id="ARBA00005234"/>
    </source>
</evidence>
<evidence type="ECO:0000256" key="2">
    <source>
        <dbReference type="ARBA" id="ARBA00022670"/>
    </source>
</evidence>
<reference evidence="6" key="2">
    <citation type="submission" date="2018-08" db="UniProtKB">
        <authorList>
            <consortium name="EnsemblPlants"/>
        </authorList>
    </citation>
    <scope>IDENTIFICATION</scope>
    <source>
        <strain evidence="6">Yugu1</strain>
    </source>
</reference>
<evidence type="ECO:0000256" key="3">
    <source>
        <dbReference type="ARBA" id="ARBA00022801"/>
    </source>
</evidence>
<dbReference type="eggNOG" id="KOG0778">
    <property type="taxonomic scope" value="Eukaryota"/>
</dbReference>
<keyword evidence="2" id="KW-0645">Protease</keyword>
<proteinExistence type="inferred from homology"/>
<dbReference type="Pfam" id="PF02902">
    <property type="entry name" value="Peptidase_C48"/>
    <property type="match status" value="1"/>
</dbReference>
<dbReference type="HOGENOM" id="CLU_1112905_0_0_1"/>
<keyword evidence="4" id="KW-0788">Thiol protease</keyword>
<dbReference type="GO" id="GO:0008234">
    <property type="term" value="F:cysteine-type peptidase activity"/>
    <property type="evidence" value="ECO:0007669"/>
    <property type="project" value="UniProtKB-KW"/>
</dbReference>
<dbReference type="SUPFAM" id="SSF54001">
    <property type="entry name" value="Cysteine proteinases"/>
    <property type="match status" value="1"/>
</dbReference>
<dbReference type="FunCoup" id="K3Y205">
    <property type="interactions" value="385"/>
</dbReference>
<keyword evidence="7" id="KW-1185">Reference proteome</keyword>
<evidence type="ECO:0000313" key="6">
    <source>
        <dbReference type="EnsemblPlants" id="KQL11617"/>
    </source>
</evidence>
<dbReference type="EnsemblPlants" id="KQL11617">
    <property type="protein sequence ID" value="KQL11617"/>
    <property type="gene ID" value="SETIT_008224mg"/>
</dbReference>
<dbReference type="AlphaFoldDB" id="K3Y205"/>
<feature type="domain" description="Ubiquitin-like protease family profile" evidence="5">
    <location>
        <begin position="142"/>
        <end position="257"/>
    </location>
</feature>
<comment type="similarity">
    <text evidence="1">Belongs to the peptidase C48 family.</text>
</comment>
<sequence length="277" mass="32454">MAKLHAMDTRECRDYNYLKTAQDSICQQVKEITSAFHTIQRLLIDIKCYNQPEEQINEFGLAQQNVAQGRLISSTAGEAPRPIDEKVKFSCFMDEFLQVMNINRGNDDDIIIKIKGIVLTRKEIHTLTIKYDYDSFNKCLDDKVFLPMRVQTHRFLVVVNAYLRTVQVLNSDKQFVAKIVQQVRNMIIQNDEEEDYHRWKDFNVKTWDIDMLGGLPQQDDRISSGLFMLKYMEHWNGYRLQKGFTQNLIHEFRSKLAAILVNSVFNEEQTMKGSPEI</sequence>
<dbReference type="PANTHER" id="PTHR12606">
    <property type="entry name" value="SENTRIN/SUMO-SPECIFIC PROTEASE"/>
    <property type="match status" value="1"/>
</dbReference>
<dbReference type="Gramene" id="KQL11617">
    <property type="protein sequence ID" value="KQL11617"/>
    <property type="gene ID" value="SETIT_008224mg"/>
</dbReference>
<name>K3Y205_SETIT</name>